<dbReference type="Gene3D" id="1.10.150.50">
    <property type="entry name" value="Transcription Factor, Ets-1"/>
    <property type="match status" value="1"/>
</dbReference>
<dbReference type="InterPro" id="IPR003118">
    <property type="entry name" value="Pointed_dom"/>
</dbReference>
<dbReference type="SMART" id="SM00413">
    <property type="entry name" value="ETS"/>
    <property type="match status" value="1"/>
</dbReference>
<dbReference type="PROSITE" id="PS50061">
    <property type="entry name" value="ETS_DOMAIN_3"/>
    <property type="match status" value="1"/>
</dbReference>
<name>A0ABM1B224_LIMPO</name>
<dbReference type="PRINTS" id="PR00454">
    <property type="entry name" value="ETSDOMAIN"/>
</dbReference>
<dbReference type="RefSeq" id="XP_013773209.1">
    <property type="nucleotide sequence ID" value="XM_013917755.2"/>
</dbReference>
<dbReference type="GeneID" id="106458268"/>
<dbReference type="SUPFAM" id="SSF46785">
    <property type="entry name" value="Winged helix' DNA-binding domain"/>
    <property type="match status" value="1"/>
</dbReference>
<accession>A0ABM1B224</accession>
<dbReference type="InterPro" id="IPR036390">
    <property type="entry name" value="WH_DNA-bd_sf"/>
</dbReference>
<evidence type="ECO:0000313" key="8">
    <source>
        <dbReference type="RefSeq" id="XP_013773209.1"/>
    </source>
</evidence>
<dbReference type="InterPro" id="IPR036388">
    <property type="entry name" value="WH-like_DNA-bd_sf"/>
</dbReference>
<dbReference type="Proteomes" id="UP000694941">
    <property type="component" value="Unplaced"/>
</dbReference>
<keyword evidence="7" id="KW-1185">Reference proteome</keyword>
<feature type="domain" description="PNT" evidence="6">
    <location>
        <begin position="147"/>
        <end position="234"/>
    </location>
</feature>
<dbReference type="SUPFAM" id="SSF47769">
    <property type="entry name" value="SAM/Pointed domain"/>
    <property type="match status" value="1"/>
</dbReference>
<dbReference type="Gene3D" id="1.10.10.10">
    <property type="entry name" value="Winged helix-like DNA-binding domain superfamily/Winged helix DNA-binding domain"/>
    <property type="match status" value="1"/>
</dbReference>
<sequence length="452" mass="52564">MASKSLRSMGDRESLNNKAKLTDEDIVMVIDQVLNIPHIHCLSCACGHPFMYHLPFLYMILKLYKSDERLQNFPSKMINQQDTENLMYSPQYFMGDHNFGLDDTITERMYSIHDMFQSSPGLCEDLEPSFNHTLNAPSADNQLTPLDDLDLRDIISDMSFKYKNVYDWNPSDVINWLYWWIAENKVEAIDVNVPGFTSLCGRDLEKMDNYDFIRLDPQYGQRIYEALQYFMFYHHSARNENVMSVRPFHQDQHQLAPWPGQGSESWQHIRCHDIPGPSSYSCTDSDRESTSSATSCFSTVNEKQVNSVHFIPSITSVQKPIPMVMKKTGTGRRGRPPKKDAKSRNRQGKGHGKLWEFIRDLLLNPLYNPTYIRWERREEGIFKFVQSDKVAKLWGERKQNTSMTYEKLSRAMRTYYNVGILAPVPKNEGLPKKLVYKFGPRASGWRQPNCMV</sequence>
<dbReference type="Pfam" id="PF02198">
    <property type="entry name" value="SAM_PNT"/>
    <property type="match status" value="1"/>
</dbReference>
<dbReference type="PANTHER" id="PTHR11849:SF190">
    <property type="entry name" value="ETS-DOMAIN PROTEIN"/>
    <property type="match status" value="1"/>
</dbReference>
<reference evidence="8" key="1">
    <citation type="submission" date="2025-08" db="UniProtKB">
        <authorList>
            <consortium name="RefSeq"/>
        </authorList>
    </citation>
    <scope>IDENTIFICATION</scope>
    <source>
        <tissue evidence="8">Muscle</tissue>
    </source>
</reference>
<dbReference type="InterPro" id="IPR000418">
    <property type="entry name" value="Ets_dom"/>
</dbReference>
<dbReference type="InterPro" id="IPR013761">
    <property type="entry name" value="SAM/pointed_sf"/>
</dbReference>
<evidence type="ECO:0000256" key="2">
    <source>
        <dbReference type="ARBA" id="ARBA00023125"/>
    </source>
</evidence>
<organism evidence="7 8">
    <name type="scientific">Limulus polyphemus</name>
    <name type="common">Atlantic horseshoe crab</name>
    <dbReference type="NCBI Taxonomy" id="6850"/>
    <lineage>
        <taxon>Eukaryota</taxon>
        <taxon>Metazoa</taxon>
        <taxon>Ecdysozoa</taxon>
        <taxon>Arthropoda</taxon>
        <taxon>Chelicerata</taxon>
        <taxon>Merostomata</taxon>
        <taxon>Xiphosura</taxon>
        <taxon>Limulidae</taxon>
        <taxon>Limulus</taxon>
    </lineage>
</organism>
<dbReference type="PANTHER" id="PTHR11849">
    <property type="entry name" value="ETS"/>
    <property type="match status" value="1"/>
</dbReference>
<dbReference type="PROSITE" id="PS51433">
    <property type="entry name" value="PNT"/>
    <property type="match status" value="1"/>
</dbReference>
<dbReference type="Pfam" id="PF00178">
    <property type="entry name" value="Ets"/>
    <property type="match status" value="1"/>
</dbReference>
<dbReference type="InterPro" id="IPR046328">
    <property type="entry name" value="ETS_fam"/>
</dbReference>
<proteinExistence type="inferred from homology"/>
<comment type="similarity">
    <text evidence="1 3">Belongs to the ETS family.</text>
</comment>
<comment type="subcellular location">
    <subcellularLocation>
        <location evidence="3">Nucleus</location>
    </subcellularLocation>
</comment>
<evidence type="ECO:0000259" key="5">
    <source>
        <dbReference type="PROSITE" id="PS50061"/>
    </source>
</evidence>
<protein>
    <submittedName>
        <fullName evidence="8">ETS homologous factor-like isoform X1</fullName>
    </submittedName>
</protein>
<evidence type="ECO:0000256" key="4">
    <source>
        <dbReference type="SAM" id="MobiDB-lite"/>
    </source>
</evidence>
<evidence type="ECO:0000313" key="7">
    <source>
        <dbReference type="Proteomes" id="UP000694941"/>
    </source>
</evidence>
<evidence type="ECO:0000259" key="6">
    <source>
        <dbReference type="PROSITE" id="PS51433"/>
    </source>
</evidence>
<evidence type="ECO:0000256" key="3">
    <source>
        <dbReference type="RuleBase" id="RU004019"/>
    </source>
</evidence>
<keyword evidence="3" id="KW-0539">Nucleus</keyword>
<keyword evidence="2 3" id="KW-0238">DNA-binding</keyword>
<feature type="domain" description="ETS" evidence="5">
    <location>
        <begin position="352"/>
        <end position="439"/>
    </location>
</feature>
<feature type="region of interest" description="Disordered" evidence="4">
    <location>
        <begin position="325"/>
        <end position="349"/>
    </location>
</feature>
<evidence type="ECO:0000256" key="1">
    <source>
        <dbReference type="ARBA" id="ARBA00005562"/>
    </source>
</evidence>
<gene>
    <name evidence="8" type="primary">LOC106458268</name>
</gene>